<evidence type="ECO:0000313" key="1">
    <source>
        <dbReference type="EMBL" id="GAA3980184.1"/>
    </source>
</evidence>
<sequence>MKKHHALLIALLACSGCGIISKQYYYVPSVAHQTIKGYFSHTDFKMISNRFSVSNKVGDSVGSIAVSNGIGHPLLMGLLLPVMPVGGFFQKSSSQFVMEVTVNSNEGYFMPLAIDSNDYKSVRDSLHISKVSTKRPLQSNQCYMIVNDTLKVPLKVGEFFMGHTGAHSYWMTADIRFRKVKSLKLITGNTLLDSTLNHVTFKRRSRIKFDLVGPGY</sequence>
<reference evidence="2" key="1">
    <citation type="journal article" date="2019" name="Int. J. Syst. Evol. Microbiol.">
        <title>The Global Catalogue of Microorganisms (GCM) 10K type strain sequencing project: providing services to taxonomists for standard genome sequencing and annotation.</title>
        <authorList>
            <consortium name="The Broad Institute Genomics Platform"/>
            <consortium name="The Broad Institute Genome Sequencing Center for Infectious Disease"/>
            <person name="Wu L."/>
            <person name="Ma J."/>
        </authorList>
    </citation>
    <scope>NUCLEOTIDE SEQUENCE [LARGE SCALE GENOMIC DNA]</scope>
    <source>
        <strain evidence="2">JCM 16601</strain>
    </source>
</reference>
<keyword evidence="2" id="KW-1185">Reference proteome</keyword>
<organism evidence="1 2">
    <name type="scientific">Mucilaginibacter dorajii</name>
    <dbReference type="NCBI Taxonomy" id="692994"/>
    <lineage>
        <taxon>Bacteria</taxon>
        <taxon>Pseudomonadati</taxon>
        <taxon>Bacteroidota</taxon>
        <taxon>Sphingobacteriia</taxon>
        <taxon>Sphingobacteriales</taxon>
        <taxon>Sphingobacteriaceae</taxon>
        <taxon>Mucilaginibacter</taxon>
    </lineage>
</organism>
<comment type="caution">
    <text evidence="1">The sequence shown here is derived from an EMBL/GenBank/DDBJ whole genome shotgun (WGS) entry which is preliminary data.</text>
</comment>
<proteinExistence type="predicted"/>
<evidence type="ECO:0008006" key="3">
    <source>
        <dbReference type="Google" id="ProtNLM"/>
    </source>
</evidence>
<name>A0ABP7QCU4_9SPHI</name>
<dbReference type="Proteomes" id="UP001500742">
    <property type="component" value="Unassembled WGS sequence"/>
</dbReference>
<dbReference type="EMBL" id="BAAAZC010000025">
    <property type="protein sequence ID" value="GAA3980184.1"/>
    <property type="molecule type" value="Genomic_DNA"/>
</dbReference>
<protein>
    <recommendedName>
        <fullName evidence="3">Lipoprotein</fullName>
    </recommendedName>
</protein>
<dbReference type="RefSeq" id="WP_259088297.1">
    <property type="nucleotide sequence ID" value="NZ_BAAAZC010000025.1"/>
</dbReference>
<gene>
    <name evidence="1" type="ORF">GCM10022210_34230</name>
</gene>
<accession>A0ABP7QCU4</accession>
<evidence type="ECO:0000313" key="2">
    <source>
        <dbReference type="Proteomes" id="UP001500742"/>
    </source>
</evidence>